<proteinExistence type="inferred from homology"/>
<dbReference type="Gene3D" id="4.10.320.10">
    <property type="entry name" value="E3-binding domain"/>
    <property type="match status" value="1"/>
</dbReference>
<keyword evidence="11" id="KW-1185">Reference proteome</keyword>
<accession>A0A7W9MZI2</accession>
<keyword evidence="5 6" id="KW-0012">Acyltransferase</keyword>
<keyword evidence="4 6" id="KW-0450">Lipoyl</keyword>
<feature type="compositionally biased region" description="Basic and acidic residues" evidence="7">
    <location>
        <begin position="277"/>
        <end position="289"/>
    </location>
</feature>
<sequence length="618" mass="64725">MSETVNLPALGESVTEGTVTRWLKAVGDEVAVDEPLVEVSTDKVDTEIPSPVAGVLQEILAEEDETVEVGAPLATIGDGDGGGSSESDDDAQAEESEEPAAEEAQEDEEQQEPEGEPAPEERSSTQDSEEKSSGGASGGDASEVTLPALGESVTEGTVTRWLKAVGDEVEVDEPLLEVSTDKVDTEIPSPVAGTLLEIRAEEDETVEVGAVLALVGSGSAGGSSDSSDDSAPDEASAEEIEDKATEAETGEETEEAAQDAGEEKEEKAPEASASENASREESAEQEKAAAADAPEATSPGQGYVTPLVRRLAHQNDVDLSTVRGTGVGGRIRKQDVLAAALAQQAGSTESAPAQEQGSKEQAAAASSAPAVASSVDPSVRGEVEKAPRIRQVIAQRMRESLDLSTQLTQVHEVDVTRIVQLRKKAKASFQQQAGVNLTYLPFITKAVAEALKQHPKLNASFSEDNKEITYHASEDIAIAVDTEKGLLVPVIKDAGSLNLTGLAQKIADVAERTRTNKISPDELSGGTFSITNIGSVGALFDTPIINQPQVAILGTGAIVKRPMVVTDADGNDSIAIRHMMYLSLTYDHRLVDGADAGRFLTTLRQRLEGGEFANELGL</sequence>
<dbReference type="InterPro" id="IPR003016">
    <property type="entry name" value="2-oxoA_DH_lipoyl-BS"/>
</dbReference>
<gene>
    <name evidence="10" type="ORF">HDA33_000529</name>
</gene>
<feature type="domain" description="Peripheral subunit-binding (PSBD)" evidence="9">
    <location>
        <begin position="303"/>
        <end position="340"/>
    </location>
</feature>
<organism evidence="10 11">
    <name type="scientific">Micrococcus endophyticus</name>
    <dbReference type="NCBI Taxonomy" id="455343"/>
    <lineage>
        <taxon>Bacteria</taxon>
        <taxon>Bacillati</taxon>
        <taxon>Actinomycetota</taxon>
        <taxon>Actinomycetes</taxon>
        <taxon>Micrococcales</taxon>
        <taxon>Micrococcaceae</taxon>
        <taxon>Micrococcus</taxon>
    </lineage>
</organism>
<dbReference type="InterPro" id="IPR004167">
    <property type="entry name" value="PSBD"/>
</dbReference>
<dbReference type="CDD" id="cd06849">
    <property type="entry name" value="lipoyl_domain"/>
    <property type="match status" value="2"/>
</dbReference>
<dbReference type="FunFam" id="3.30.559.10:FF:000007">
    <property type="entry name" value="Dihydrolipoamide acetyltransferase component of pyruvate dehydrogenase complex"/>
    <property type="match status" value="1"/>
</dbReference>
<dbReference type="InterPro" id="IPR050743">
    <property type="entry name" value="2-oxoacid_DH_E2_comp"/>
</dbReference>
<dbReference type="PANTHER" id="PTHR43178">
    <property type="entry name" value="DIHYDROLIPOAMIDE ACETYLTRANSFERASE COMPONENT OF PYRUVATE DEHYDROGENASE COMPLEX"/>
    <property type="match status" value="1"/>
</dbReference>
<dbReference type="PROSITE" id="PS50968">
    <property type="entry name" value="BIOTINYL_LIPOYL"/>
    <property type="match status" value="2"/>
</dbReference>
<dbReference type="InterPro" id="IPR014276">
    <property type="entry name" value="2-oxoglutarate_DH_E2"/>
</dbReference>
<evidence type="ECO:0000256" key="1">
    <source>
        <dbReference type="ARBA" id="ARBA00001938"/>
    </source>
</evidence>
<feature type="compositionally biased region" description="Acidic residues" evidence="7">
    <location>
        <begin position="86"/>
        <end position="118"/>
    </location>
</feature>
<reference evidence="10 11" key="1">
    <citation type="submission" date="2020-08" db="EMBL/GenBank/DDBJ databases">
        <title>Sequencing the genomes of 1000 actinobacteria strains.</title>
        <authorList>
            <person name="Klenk H.-P."/>
        </authorList>
    </citation>
    <scope>NUCLEOTIDE SEQUENCE [LARGE SCALE GENOMIC DNA]</scope>
    <source>
        <strain evidence="10 11">DSM 17945</strain>
    </source>
</reference>
<feature type="domain" description="Lipoyl-binding" evidence="8">
    <location>
        <begin position="141"/>
        <end position="216"/>
    </location>
</feature>
<feature type="region of interest" description="Disordered" evidence="7">
    <location>
        <begin position="216"/>
        <end position="306"/>
    </location>
</feature>
<dbReference type="InterPro" id="IPR001078">
    <property type="entry name" value="2-oxoacid_DH_actylTfrase"/>
</dbReference>
<dbReference type="RefSeq" id="WP_184170631.1">
    <property type="nucleotide sequence ID" value="NZ_BAABAG010000005.1"/>
</dbReference>
<dbReference type="EC" id="2.3.1.-" evidence="6"/>
<dbReference type="Proteomes" id="UP000567246">
    <property type="component" value="Unassembled WGS sequence"/>
</dbReference>
<dbReference type="PROSITE" id="PS00189">
    <property type="entry name" value="LIPOYL"/>
    <property type="match status" value="2"/>
</dbReference>
<feature type="compositionally biased region" description="Low complexity" evidence="7">
    <location>
        <begin position="362"/>
        <end position="378"/>
    </location>
</feature>
<evidence type="ECO:0000256" key="3">
    <source>
        <dbReference type="ARBA" id="ARBA00022679"/>
    </source>
</evidence>
<dbReference type="AlphaFoldDB" id="A0A7W9MZI2"/>
<dbReference type="NCBIfam" id="TIGR02927">
    <property type="entry name" value="SucB_Actino"/>
    <property type="match status" value="1"/>
</dbReference>
<feature type="compositionally biased region" description="Polar residues" evidence="7">
    <location>
        <begin position="347"/>
        <end position="356"/>
    </location>
</feature>
<dbReference type="GO" id="GO:0016407">
    <property type="term" value="F:acetyltransferase activity"/>
    <property type="evidence" value="ECO:0007669"/>
    <property type="project" value="TreeGrafter"/>
</dbReference>
<dbReference type="Pfam" id="PF00198">
    <property type="entry name" value="2-oxoacid_dh"/>
    <property type="match status" value="1"/>
</dbReference>
<evidence type="ECO:0000259" key="9">
    <source>
        <dbReference type="PROSITE" id="PS51826"/>
    </source>
</evidence>
<evidence type="ECO:0000256" key="5">
    <source>
        <dbReference type="ARBA" id="ARBA00023315"/>
    </source>
</evidence>
<evidence type="ECO:0000256" key="7">
    <source>
        <dbReference type="SAM" id="MobiDB-lite"/>
    </source>
</evidence>
<comment type="similarity">
    <text evidence="2 6">Belongs to the 2-oxoacid dehydrogenase family.</text>
</comment>
<feature type="compositionally biased region" description="Basic and acidic residues" evidence="7">
    <location>
        <begin position="119"/>
        <end position="132"/>
    </location>
</feature>
<dbReference type="InterPro" id="IPR000089">
    <property type="entry name" value="Biotin_lipoyl"/>
</dbReference>
<feature type="compositionally biased region" description="Acidic residues" evidence="7">
    <location>
        <begin position="248"/>
        <end position="263"/>
    </location>
</feature>
<dbReference type="InterPro" id="IPR023213">
    <property type="entry name" value="CAT-like_dom_sf"/>
</dbReference>
<protein>
    <recommendedName>
        <fullName evidence="6">Dihydrolipoamide acetyltransferase component of pyruvate dehydrogenase complex</fullName>
        <ecNumber evidence="6">2.3.1.-</ecNumber>
    </recommendedName>
</protein>
<evidence type="ECO:0000256" key="2">
    <source>
        <dbReference type="ARBA" id="ARBA00007317"/>
    </source>
</evidence>
<name>A0A7W9MZI2_9MICC</name>
<evidence type="ECO:0000313" key="11">
    <source>
        <dbReference type="Proteomes" id="UP000567246"/>
    </source>
</evidence>
<dbReference type="PROSITE" id="PS51826">
    <property type="entry name" value="PSBD"/>
    <property type="match status" value="1"/>
</dbReference>
<dbReference type="SUPFAM" id="SSF51230">
    <property type="entry name" value="Single hybrid motif"/>
    <property type="match status" value="2"/>
</dbReference>
<evidence type="ECO:0000256" key="4">
    <source>
        <dbReference type="ARBA" id="ARBA00022823"/>
    </source>
</evidence>
<comment type="caution">
    <text evidence="10">The sequence shown here is derived from an EMBL/GenBank/DDBJ whole genome shotgun (WGS) entry which is preliminary data.</text>
</comment>
<dbReference type="InterPro" id="IPR036625">
    <property type="entry name" value="E3-bd_dom_sf"/>
</dbReference>
<feature type="compositionally biased region" description="Low complexity" evidence="7">
    <location>
        <begin position="216"/>
        <end position="225"/>
    </location>
</feature>
<feature type="region of interest" description="Disordered" evidence="7">
    <location>
        <begin position="63"/>
        <end position="155"/>
    </location>
</feature>
<feature type="compositionally biased region" description="Acidic residues" evidence="7">
    <location>
        <begin position="226"/>
        <end position="241"/>
    </location>
</feature>
<comment type="cofactor">
    <cofactor evidence="1 6">
        <name>(R)-lipoate</name>
        <dbReference type="ChEBI" id="CHEBI:83088"/>
    </cofactor>
</comment>
<dbReference type="Pfam" id="PF00364">
    <property type="entry name" value="Biotin_lipoyl"/>
    <property type="match status" value="2"/>
</dbReference>
<evidence type="ECO:0000313" key="10">
    <source>
        <dbReference type="EMBL" id="MBB5847965.1"/>
    </source>
</evidence>
<dbReference type="Pfam" id="PF02817">
    <property type="entry name" value="E3_binding"/>
    <property type="match status" value="1"/>
</dbReference>
<dbReference type="SUPFAM" id="SSF47005">
    <property type="entry name" value="Peripheral subunit-binding domain of 2-oxo acid dehydrogenase complex"/>
    <property type="match status" value="1"/>
</dbReference>
<dbReference type="SUPFAM" id="SSF52777">
    <property type="entry name" value="CoA-dependent acyltransferases"/>
    <property type="match status" value="1"/>
</dbReference>
<dbReference type="GO" id="GO:0005737">
    <property type="term" value="C:cytoplasm"/>
    <property type="evidence" value="ECO:0007669"/>
    <property type="project" value="TreeGrafter"/>
</dbReference>
<evidence type="ECO:0000256" key="6">
    <source>
        <dbReference type="RuleBase" id="RU003423"/>
    </source>
</evidence>
<dbReference type="Gene3D" id="3.30.559.10">
    <property type="entry name" value="Chloramphenicol acetyltransferase-like domain"/>
    <property type="match status" value="1"/>
</dbReference>
<dbReference type="GO" id="GO:0031405">
    <property type="term" value="F:lipoic acid binding"/>
    <property type="evidence" value="ECO:0007669"/>
    <property type="project" value="TreeGrafter"/>
</dbReference>
<feature type="region of interest" description="Disordered" evidence="7">
    <location>
        <begin position="347"/>
        <end position="383"/>
    </location>
</feature>
<dbReference type="Gene3D" id="2.40.50.100">
    <property type="match status" value="2"/>
</dbReference>
<dbReference type="EMBL" id="JACHMW010000001">
    <property type="protein sequence ID" value="MBB5847965.1"/>
    <property type="molecule type" value="Genomic_DNA"/>
</dbReference>
<dbReference type="PANTHER" id="PTHR43178:SF5">
    <property type="entry name" value="LIPOAMIDE ACYLTRANSFERASE COMPONENT OF BRANCHED-CHAIN ALPHA-KETO ACID DEHYDROGENASE COMPLEX, MITOCHONDRIAL"/>
    <property type="match status" value="1"/>
</dbReference>
<evidence type="ECO:0000259" key="8">
    <source>
        <dbReference type="PROSITE" id="PS50968"/>
    </source>
</evidence>
<feature type="domain" description="Lipoyl-binding" evidence="8">
    <location>
        <begin position="2"/>
        <end position="77"/>
    </location>
</feature>
<keyword evidence="3 6" id="KW-0808">Transferase</keyword>
<dbReference type="InterPro" id="IPR011053">
    <property type="entry name" value="Single_hybrid_motif"/>
</dbReference>